<dbReference type="RefSeq" id="WP_126554577.1">
    <property type="nucleotide sequence ID" value="NZ_BIFS01000002.1"/>
</dbReference>
<protein>
    <recommendedName>
        <fullName evidence="1">DUF7779 domain-containing protein</fullName>
    </recommendedName>
</protein>
<organism evidence="2 3">
    <name type="scientific">Dictyobacter kobayashii</name>
    <dbReference type="NCBI Taxonomy" id="2014872"/>
    <lineage>
        <taxon>Bacteria</taxon>
        <taxon>Bacillati</taxon>
        <taxon>Chloroflexota</taxon>
        <taxon>Ktedonobacteria</taxon>
        <taxon>Ktedonobacterales</taxon>
        <taxon>Dictyobacteraceae</taxon>
        <taxon>Dictyobacter</taxon>
    </lineage>
</organism>
<sequence length="93" mass="10625">MGAYIEETGCSFGEYLQLYELHRARLLARRGRQATHYPDSVATTWDLSFEKVEQAHPAAAELLRLCAYLSPDHIPEELLTEAAEVQHRILPRC</sequence>
<proteinExistence type="predicted"/>
<comment type="caution">
    <text evidence="2">The sequence shown here is derived from an EMBL/GenBank/DDBJ whole genome shotgun (WGS) entry which is preliminary data.</text>
</comment>
<dbReference type="AlphaFoldDB" id="A0A402ASP0"/>
<accession>A0A402ASP0</accession>
<dbReference type="EMBL" id="BIFS01000002">
    <property type="protein sequence ID" value="GCE22063.1"/>
    <property type="molecule type" value="Genomic_DNA"/>
</dbReference>
<dbReference type="OrthoDB" id="10005299at2"/>
<evidence type="ECO:0000313" key="3">
    <source>
        <dbReference type="Proteomes" id="UP000287188"/>
    </source>
</evidence>
<dbReference type="InterPro" id="IPR056681">
    <property type="entry name" value="DUF7779"/>
</dbReference>
<name>A0A402ASP0_9CHLR</name>
<evidence type="ECO:0000313" key="2">
    <source>
        <dbReference type="EMBL" id="GCE22063.1"/>
    </source>
</evidence>
<gene>
    <name evidence="2" type="ORF">KDK_58630</name>
</gene>
<dbReference type="Pfam" id="PF25000">
    <property type="entry name" value="DUF7779"/>
    <property type="match status" value="1"/>
</dbReference>
<dbReference type="Proteomes" id="UP000287188">
    <property type="component" value="Unassembled WGS sequence"/>
</dbReference>
<reference evidence="3" key="1">
    <citation type="submission" date="2018-12" db="EMBL/GenBank/DDBJ databases">
        <title>Tengunoibacter tsumagoiensis gen. nov., sp. nov., Dictyobacter kobayashii sp. nov., D. alpinus sp. nov., and D. joshuensis sp. nov. and description of Dictyobacteraceae fam. nov. within the order Ktedonobacterales isolated from Tengu-no-mugimeshi.</title>
        <authorList>
            <person name="Wang C.M."/>
            <person name="Zheng Y."/>
            <person name="Sakai Y."/>
            <person name="Toyoda A."/>
            <person name="Minakuchi Y."/>
            <person name="Abe K."/>
            <person name="Yokota A."/>
            <person name="Yabe S."/>
        </authorList>
    </citation>
    <scope>NUCLEOTIDE SEQUENCE [LARGE SCALE GENOMIC DNA]</scope>
    <source>
        <strain evidence="3">Uno11</strain>
    </source>
</reference>
<evidence type="ECO:0000259" key="1">
    <source>
        <dbReference type="Pfam" id="PF25000"/>
    </source>
</evidence>
<feature type="domain" description="DUF7779" evidence="1">
    <location>
        <begin position="52"/>
        <end position="86"/>
    </location>
</feature>
<keyword evidence="3" id="KW-1185">Reference proteome</keyword>